<feature type="compositionally biased region" description="Acidic residues" evidence="1">
    <location>
        <begin position="57"/>
        <end position="100"/>
    </location>
</feature>
<organism evidence="2 3">
    <name type="scientific">Apiospora hydei</name>
    <dbReference type="NCBI Taxonomy" id="1337664"/>
    <lineage>
        <taxon>Eukaryota</taxon>
        <taxon>Fungi</taxon>
        <taxon>Dikarya</taxon>
        <taxon>Ascomycota</taxon>
        <taxon>Pezizomycotina</taxon>
        <taxon>Sordariomycetes</taxon>
        <taxon>Xylariomycetidae</taxon>
        <taxon>Amphisphaeriales</taxon>
        <taxon>Apiosporaceae</taxon>
        <taxon>Apiospora</taxon>
    </lineage>
</organism>
<reference evidence="2 3" key="1">
    <citation type="submission" date="2023-01" db="EMBL/GenBank/DDBJ databases">
        <title>Analysis of 21 Apiospora genomes using comparative genomics revels a genus with tremendous synthesis potential of carbohydrate active enzymes and secondary metabolites.</title>
        <authorList>
            <person name="Sorensen T."/>
        </authorList>
    </citation>
    <scope>NUCLEOTIDE SEQUENCE [LARGE SCALE GENOMIC DNA]</scope>
    <source>
        <strain evidence="2 3">CBS 114990</strain>
    </source>
</reference>
<dbReference type="SMART" id="SM00384">
    <property type="entry name" value="AT_hook"/>
    <property type="match status" value="3"/>
</dbReference>
<feature type="compositionally biased region" description="Basic and acidic residues" evidence="1">
    <location>
        <begin position="397"/>
        <end position="409"/>
    </location>
</feature>
<feature type="compositionally biased region" description="Acidic residues" evidence="1">
    <location>
        <begin position="462"/>
        <end position="477"/>
    </location>
</feature>
<dbReference type="RefSeq" id="XP_066674717.1">
    <property type="nucleotide sequence ID" value="XM_066804944.1"/>
</dbReference>
<name>A0ABR1XBE1_9PEZI</name>
<dbReference type="EMBL" id="JAQQWN010000002">
    <property type="protein sequence ID" value="KAK8093944.1"/>
    <property type="molecule type" value="Genomic_DNA"/>
</dbReference>
<sequence length="536" mass="59504">MPHRTRSINDRLSAFQARLRNMSHRRVALDAIDRMIVHESVGGDSGFSRRPVVEYDSASDLDDGFDDEFANESGDEQDEEDDDEEEEEEERGDDTDEEGETHERFASQIQRDPALLGCGLPVVAQISSRDPVATQQVGVGVWAQEPRHGDERSRGVGALVQRGLQVHDPDHVAPFWRRKEWFMVLCIQYAVIVRTNDIGSWEMLEDVPETFFSLHAKVKETMEERGYLPTPFSDIFDAIEAQVVTWRKSPRAAVVMRDEDMRGDEWKTPLRLYGVKTDDLSNLVRALDNMVVHGNVVNIPAESIAHCYKTARPQGRQTNEVPSDLDVITSFRDDILLSEIRYVTRLKLEKGCYDEHRDERVFPDMTEFAPAEAVLEDELEDEAGTVVPVKRKPGRPRMSDAQKRAREEVAETSGESPAKKKRGRPVTKNVAAVAAAKGEKRGRGRPRKYLEVVRVPVTAPTPEDDGDSVTVHDDEDIGISRNGGGPAGTTGDGADANGGGAEANTSKAGHDVEASVPKEAGNTGKPNSMSLSFMME</sequence>
<feature type="region of interest" description="Disordered" evidence="1">
    <location>
        <begin position="382"/>
        <end position="536"/>
    </location>
</feature>
<feature type="compositionally biased region" description="Polar residues" evidence="1">
    <location>
        <begin position="524"/>
        <end position="536"/>
    </location>
</feature>
<feature type="compositionally biased region" description="Low complexity" evidence="1">
    <location>
        <begin position="426"/>
        <end position="436"/>
    </location>
</feature>
<protein>
    <submittedName>
        <fullName evidence="2">Uncharacterized protein</fullName>
    </submittedName>
</protein>
<feature type="region of interest" description="Disordered" evidence="1">
    <location>
        <begin position="56"/>
        <end position="108"/>
    </location>
</feature>
<feature type="compositionally biased region" description="Gly residues" evidence="1">
    <location>
        <begin position="481"/>
        <end position="501"/>
    </location>
</feature>
<gene>
    <name evidence="2" type="ORF">PG997_000629</name>
</gene>
<proteinExistence type="predicted"/>
<keyword evidence="3" id="KW-1185">Reference proteome</keyword>
<evidence type="ECO:0000313" key="2">
    <source>
        <dbReference type="EMBL" id="KAK8093944.1"/>
    </source>
</evidence>
<evidence type="ECO:0000313" key="3">
    <source>
        <dbReference type="Proteomes" id="UP001433268"/>
    </source>
</evidence>
<dbReference type="PRINTS" id="PR00929">
    <property type="entry name" value="ATHOOK"/>
</dbReference>
<dbReference type="Proteomes" id="UP001433268">
    <property type="component" value="Unassembled WGS sequence"/>
</dbReference>
<comment type="caution">
    <text evidence="2">The sequence shown here is derived from an EMBL/GenBank/DDBJ whole genome shotgun (WGS) entry which is preliminary data.</text>
</comment>
<evidence type="ECO:0000256" key="1">
    <source>
        <dbReference type="SAM" id="MobiDB-lite"/>
    </source>
</evidence>
<accession>A0ABR1XBE1</accession>
<dbReference type="InterPro" id="IPR017956">
    <property type="entry name" value="AT_hook_DNA-bd_motif"/>
</dbReference>
<dbReference type="GeneID" id="92038004"/>